<proteinExistence type="predicted"/>
<feature type="region of interest" description="Disordered" evidence="1">
    <location>
        <begin position="69"/>
        <end position="126"/>
    </location>
</feature>
<feature type="compositionally biased region" description="Basic and acidic residues" evidence="1">
    <location>
        <begin position="104"/>
        <end position="115"/>
    </location>
</feature>
<accession>A0A806KJ39</accession>
<evidence type="ECO:0000313" key="2">
    <source>
        <dbReference type="EMBL" id="AGS53114.1"/>
    </source>
</evidence>
<organism evidence="2">
    <name type="scientific">uncultured bacterium contig00036</name>
    <dbReference type="NCBI Taxonomy" id="1181524"/>
    <lineage>
        <taxon>Bacteria</taxon>
        <taxon>environmental samples</taxon>
    </lineage>
</organism>
<feature type="compositionally biased region" description="Pro residues" evidence="1">
    <location>
        <begin position="87"/>
        <end position="96"/>
    </location>
</feature>
<reference evidence="2" key="1">
    <citation type="submission" date="2012-03" db="EMBL/GenBank/DDBJ databases">
        <title>Functional metagenomics reveals considerable lignocellulase gene clusters in the gut microbiome of a wood-feeding higher termite.</title>
        <authorList>
            <person name="Liu N."/>
        </authorList>
    </citation>
    <scope>NUCLEOTIDE SEQUENCE</scope>
</reference>
<dbReference type="AlphaFoldDB" id="A0A806KJ39"/>
<dbReference type="EMBL" id="JQ844221">
    <property type="protein sequence ID" value="AGS53114.1"/>
    <property type="molecule type" value="Genomic_DNA"/>
</dbReference>
<protein>
    <submittedName>
        <fullName evidence="2">Uncharacterized protein</fullName>
    </submittedName>
</protein>
<sequence>MDKKSKAILAGFTGRKSHSKLAPHGELIFKLYERGCTVREIVHILFENFGLTASPSTVFRFISRLEQLEKEESKPRKTKPRKETPVPVMPFTPQRPAPVASSPDEIRRRIAELKQRPAQAAPEKKLFEYDPDQPLHLIYEDEKGKKI</sequence>
<evidence type="ECO:0000256" key="1">
    <source>
        <dbReference type="SAM" id="MobiDB-lite"/>
    </source>
</evidence>
<name>A0A806KJ39_9BACT</name>